<name>A0ABW7AIB9_9ACTN</name>
<keyword evidence="3" id="KW-1185">Reference proteome</keyword>
<evidence type="ECO:0000313" key="2">
    <source>
        <dbReference type="EMBL" id="MFG1707091.1"/>
    </source>
</evidence>
<feature type="signal peptide" evidence="1">
    <location>
        <begin position="1"/>
        <end position="22"/>
    </location>
</feature>
<feature type="chain" id="PRO_5046952735" evidence="1">
    <location>
        <begin position="23"/>
        <end position="138"/>
    </location>
</feature>
<organism evidence="2 3">
    <name type="scientific">Nonomuraea marmarensis</name>
    <dbReference type="NCBI Taxonomy" id="3351344"/>
    <lineage>
        <taxon>Bacteria</taxon>
        <taxon>Bacillati</taxon>
        <taxon>Actinomycetota</taxon>
        <taxon>Actinomycetes</taxon>
        <taxon>Streptosporangiales</taxon>
        <taxon>Streptosporangiaceae</taxon>
        <taxon>Nonomuraea</taxon>
    </lineage>
</organism>
<gene>
    <name evidence="2" type="ORF">ACFLIM_28245</name>
</gene>
<dbReference type="EMBL" id="JBICRM010000019">
    <property type="protein sequence ID" value="MFG1707091.1"/>
    <property type="molecule type" value="Genomic_DNA"/>
</dbReference>
<proteinExistence type="predicted"/>
<evidence type="ECO:0000313" key="3">
    <source>
        <dbReference type="Proteomes" id="UP001603978"/>
    </source>
</evidence>
<evidence type="ECO:0000256" key="1">
    <source>
        <dbReference type="SAM" id="SignalP"/>
    </source>
</evidence>
<sequence length="138" mass="15774">MRKVLAAAALAGSLAVTGLAVAAPAAQASTATATATQATRFNDWGKYYSSNHKAYTYGKTWKQNGKVYTKWYGKEFSPKHGYVWFKYYSNGSWHQFYREWNGSYNETWAKGGIKYLDTWTCWGGKFKYCGPKHRIYPF</sequence>
<protein>
    <submittedName>
        <fullName evidence="2">Uncharacterized protein</fullName>
    </submittedName>
</protein>
<dbReference type="RefSeq" id="WP_393170502.1">
    <property type="nucleotide sequence ID" value="NZ_JBICRM010000019.1"/>
</dbReference>
<reference evidence="2 3" key="1">
    <citation type="submission" date="2024-10" db="EMBL/GenBank/DDBJ databases">
        <authorList>
            <person name="Topkara A.R."/>
            <person name="Saygin H."/>
        </authorList>
    </citation>
    <scope>NUCLEOTIDE SEQUENCE [LARGE SCALE GENOMIC DNA]</scope>
    <source>
        <strain evidence="2 3">M3C6</strain>
    </source>
</reference>
<comment type="caution">
    <text evidence="2">The sequence shown here is derived from an EMBL/GenBank/DDBJ whole genome shotgun (WGS) entry which is preliminary data.</text>
</comment>
<dbReference type="Proteomes" id="UP001603978">
    <property type="component" value="Unassembled WGS sequence"/>
</dbReference>
<keyword evidence="1" id="KW-0732">Signal</keyword>
<accession>A0ABW7AIB9</accession>